<dbReference type="InterPro" id="IPR029058">
    <property type="entry name" value="AB_hydrolase_fold"/>
</dbReference>
<feature type="domain" description="Alpha/beta hydrolase fold-3" evidence="2">
    <location>
        <begin position="32"/>
        <end position="144"/>
    </location>
</feature>
<dbReference type="Gene3D" id="3.40.50.1820">
    <property type="entry name" value="alpha/beta hydrolase"/>
    <property type="match status" value="1"/>
</dbReference>
<sequence length="292" mass="33486">MLQNRKILIPCEYCKKHANIYYDTDVKTKACILYFHGGGLLYGSRSDLPELHLHLLTENGYRIIAFDYPLAPSARLDLILEDVCASINHFTRNFPLYMEDGANNFLEPLPYFLWGRSAGAYLCLLAGARGKLDKKPAGILSYYGYGFLCDGWFMTPSNYYNMLPAVSETALKAVPPGIHTNGDLDTHYSVYVYARQKGSWIDLIYAGRQKFFYLDYTLRTCEKLPCPLFCAHSTGDTDVPYSEFLELCNRFRAQRFVASHNMHDFDRDEKNPVTSRLLEATLKFLELKLSHE</sequence>
<dbReference type="InterPro" id="IPR013094">
    <property type="entry name" value="AB_hydrolase_3"/>
</dbReference>
<dbReference type="Pfam" id="PF07859">
    <property type="entry name" value="Abhydrolase_3"/>
    <property type="match status" value="1"/>
</dbReference>
<accession>A0A7X3MF68</accession>
<dbReference type="Proteomes" id="UP000460412">
    <property type="component" value="Unassembled WGS sequence"/>
</dbReference>
<proteinExistence type="predicted"/>
<evidence type="ECO:0000313" key="4">
    <source>
        <dbReference type="Proteomes" id="UP000460412"/>
    </source>
</evidence>
<dbReference type="EMBL" id="WUQX01000001">
    <property type="protein sequence ID" value="MXP75278.1"/>
    <property type="molecule type" value="Genomic_DNA"/>
</dbReference>
<dbReference type="InterPro" id="IPR050300">
    <property type="entry name" value="GDXG_lipolytic_enzyme"/>
</dbReference>
<dbReference type="PANTHER" id="PTHR48081">
    <property type="entry name" value="AB HYDROLASE SUPERFAMILY PROTEIN C4A8.06C"/>
    <property type="match status" value="1"/>
</dbReference>
<keyword evidence="1 3" id="KW-0378">Hydrolase</keyword>
<organism evidence="3 4">
    <name type="scientific">Sporofaciens musculi</name>
    <dbReference type="NCBI Taxonomy" id="2681861"/>
    <lineage>
        <taxon>Bacteria</taxon>
        <taxon>Bacillati</taxon>
        <taxon>Bacillota</taxon>
        <taxon>Clostridia</taxon>
        <taxon>Lachnospirales</taxon>
        <taxon>Lachnospiraceae</taxon>
        <taxon>Sporofaciens</taxon>
    </lineage>
</organism>
<evidence type="ECO:0000256" key="1">
    <source>
        <dbReference type="ARBA" id="ARBA00022801"/>
    </source>
</evidence>
<comment type="caution">
    <text evidence="3">The sequence shown here is derived from an EMBL/GenBank/DDBJ whole genome shotgun (WGS) entry which is preliminary data.</text>
</comment>
<evidence type="ECO:0000259" key="2">
    <source>
        <dbReference type="Pfam" id="PF07859"/>
    </source>
</evidence>
<dbReference type="GO" id="GO:0016787">
    <property type="term" value="F:hydrolase activity"/>
    <property type="evidence" value="ECO:0007669"/>
    <property type="project" value="UniProtKB-KW"/>
</dbReference>
<keyword evidence="4" id="KW-1185">Reference proteome</keyword>
<reference evidence="3 4" key="1">
    <citation type="submission" date="2019-12" db="EMBL/GenBank/DDBJ databases">
        <title>Sporaefaciens musculi gen. nov., sp. nov., a novel bacterium isolated from the caecum of an obese mouse.</title>
        <authorList>
            <person name="Rasmussen T.S."/>
            <person name="Streidl T."/>
            <person name="Hitch T.C.A."/>
            <person name="Wortmann E."/>
            <person name="Deptula P."/>
            <person name="Hansen M."/>
            <person name="Nielsen D.S."/>
            <person name="Clavel T."/>
            <person name="Vogensen F.K."/>
        </authorList>
    </citation>
    <scope>NUCLEOTIDE SEQUENCE [LARGE SCALE GENOMIC DNA]</scope>
    <source>
        <strain evidence="3 4">WCA-9-b2</strain>
    </source>
</reference>
<dbReference type="RefSeq" id="WP_159750580.1">
    <property type="nucleotide sequence ID" value="NZ_WUQX01000001.1"/>
</dbReference>
<name>A0A7X3MF68_9FIRM</name>
<protein>
    <submittedName>
        <fullName evidence="3">Alpha/beta hydrolase fold domain-containing protein</fullName>
    </submittedName>
</protein>
<gene>
    <name evidence="3" type="ORF">GN277_07745</name>
</gene>
<dbReference type="AlphaFoldDB" id="A0A7X3MF68"/>
<dbReference type="SUPFAM" id="SSF53474">
    <property type="entry name" value="alpha/beta-Hydrolases"/>
    <property type="match status" value="1"/>
</dbReference>
<evidence type="ECO:0000313" key="3">
    <source>
        <dbReference type="EMBL" id="MXP75278.1"/>
    </source>
</evidence>